<evidence type="ECO:0000313" key="2">
    <source>
        <dbReference type="Proteomes" id="UP000018542"/>
    </source>
</evidence>
<sequence length="174" mass="18823">MTENGRIEGDGLTAFEQVLERYGSDRTRWPAPVRMRFARLLSEDDAAGQRLKEAEALDRLLDLAPPPAVDSRMLADRIMAAVDAEAGAPTRQVPNRVWNPEIVRKRVATSGRTHGPAAALLAASLVLGMFSGLSGTFDTAVPPMVADAAYEGDVDLGQIAFDSNATSFFEEDYL</sequence>
<dbReference type="OrthoDB" id="7933777at2"/>
<dbReference type="STRING" id="1029756.W911_12385"/>
<proteinExistence type="predicted"/>
<dbReference type="RefSeq" id="WP_023787815.1">
    <property type="nucleotide sequence ID" value="NC_022997.1"/>
</dbReference>
<keyword evidence="2" id="KW-1185">Reference proteome</keyword>
<dbReference type="PATRIC" id="fig|1029756.8.peg.2572"/>
<dbReference type="HOGENOM" id="CLU_1667020_0_0_5"/>
<gene>
    <name evidence="1" type="ORF">W911_12385</name>
</gene>
<organism evidence="1 2">
    <name type="scientific">Hyphomicrobium nitrativorans NL23</name>
    <dbReference type="NCBI Taxonomy" id="1029756"/>
    <lineage>
        <taxon>Bacteria</taxon>
        <taxon>Pseudomonadati</taxon>
        <taxon>Pseudomonadota</taxon>
        <taxon>Alphaproteobacteria</taxon>
        <taxon>Hyphomicrobiales</taxon>
        <taxon>Hyphomicrobiaceae</taxon>
        <taxon>Hyphomicrobium</taxon>
    </lineage>
</organism>
<dbReference type="AlphaFoldDB" id="V5SG51"/>
<protein>
    <submittedName>
        <fullName evidence="1">Uncharacterized protein</fullName>
    </submittedName>
</protein>
<accession>V5SG51</accession>
<reference evidence="1 2" key="1">
    <citation type="journal article" date="2014" name="Genome Announc.">
        <title>Complete Genome Sequence of Hyphomicrobium nitrativorans Strain NL23, a Denitrifying Bacterium Isolated from Biofilm of a Methanol-Fed Denitrification System Treating Seawater at the Montreal Biodome.</title>
        <authorList>
            <person name="Martineau C."/>
            <person name="Villeneuve C."/>
            <person name="Mauffrey F."/>
            <person name="Villemur R."/>
        </authorList>
    </citation>
    <scope>NUCLEOTIDE SEQUENCE [LARGE SCALE GENOMIC DNA]</scope>
    <source>
        <strain evidence="1">NL23</strain>
    </source>
</reference>
<dbReference type="Proteomes" id="UP000018542">
    <property type="component" value="Chromosome"/>
</dbReference>
<dbReference type="EMBL" id="CP006912">
    <property type="protein sequence ID" value="AHB49020.1"/>
    <property type="molecule type" value="Genomic_DNA"/>
</dbReference>
<evidence type="ECO:0000313" key="1">
    <source>
        <dbReference type="EMBL" id="AHB49020.1"/>
    </source>
</evidence>
<dbReference type="KEGG" id="hni:W911_12385"/>
<name>V5SG51_9HYPH</name>